<dbReference type="SUPFAM" id="SSF54791">
    <property type="entry name" value="Eukaryotic type KH-domain (KH-domain type I)"/>
    <property type="match status" value="2"/>
</dbReference>
<dbReference type="Ensembl" id="ENSSGRT00000051885.1">
    <property type="protein sequence ID" value="ENSSGRP00000048546.1"/>
    <property type="gene ID" value="ENSSGRG00000025834.1"/>
</dbReference>
<evidence type="ECO:0000313" key="8">
    <source>
        <dbReference type="Proteomes" id="UP000472262"/>
    </source>
</evidence>
<dbReference type="PANTHER" id="PTHR10288">
    <property type="entry name" value="KH DOMAIN CONTAINING RNA BINDING PROTEIN"/>
    <property type="match status" value="1"/>
</dbReference>
<feature type="domain" description="K Homology" evidence="6">
    <location>
        <begin position="114"/>
        <end position="186"/>
    </location>
</feature>
<dbReference type="CDD" id="cd22482">
    <property type="entry name" value="KH-I_FUBP2_rpt2"/>
    <property type="match status" value="1"/>
</dbReference>
<comment type="subcellular location">
    <subcellularLocation>
        <location evidence="1">Nucleus</location>
    </subcellularLocation>
</comment>
<evidence type="ECO:0000256" key="4">
    <source>
        <dbReference type="PROSITE-ProRule" id="PRU00117"/>
    </source>
</evidence>
<protein>
    <submittedName>
        <fullName evidence="7">Far upstream element-binding protein 2-like</fullName>
    </submittedName>
</protein>
<dbReference type="Pfam" id="PF00013">
    <property type="entry name" value="KH_1"/>
    <property type="match status" value="2"/>
</dbReference>
<dbReference type="InterPro" id="IPR047372">
    <property type="entry name" value="KH-I_FUBP2_rpt1"/>
</dbReference>
<evidence type="ECO:0000256" key="1">
    <source>
        <dbReference type="ARBA" id="ARBA00004123"/>
    </source>
</evidence>
<dbReference type="InterPro" id="IPR004087">
    <property type="entry name" value="KH_dom"/>
</dbReference>
<feature type="domain" description="K Homology" evidence="6">
    <location>
        <begin position="28"/>
        <end position="98"/>
    </location>
</feature>
<dbReference type="PROSITE" id="PS50084">
    <property type="entry name" value="KH_TYPE_1"/>
    <property type="match status" value="2"/>
</dbReference>
<sequence length="361" mass="38051">MASDRDNASALSIGAQLAALSQQSVRPSSLTEEYRVPDGMVGLIIGRGGEQISKIQQESGCKVQIAPDSGGLPDRSVSLTGGPEAIQKAKMLLDDIVSRGRGTPPSFHESTNGNGHMQEMIIPPGKAGLIIGKGGETIKQLQERAGVKMILIQDASQGPNMDKPLRIIGDPYKVQQAREMVQEILRERDHPGFDRNDGGPPGGQYPQGWGNTYQQWQPQDPTKAAADHNAAWAAYYAQYYQQPGGAAMPGQTPAAQPAAPAPADQSQAAPGAAQPDYTKAWEEYYKKMAAAGGGAAPAAGAAQAPGAAAAAGQTDYSAAWAEYYRQQAAYYGQTGQTAGQPGATPQGQQVHTHTNHRFMCV</sequence>
<dbReference type="AlphaFoldDB" id="A0A672NDA5"/>
<reference evidence="7" key="1">
    <citation type="submission" date="2025-08" db="UniProtKB">
        <authorList>
            <consortium name="Ensembl"/>
        </authorList>
    </citation>
    <scope>IDENTIFICATION</scope>
</reference>
<dbReference type="InterPro" id="IPR015096">
    <property type="entry name" value="FUBP_C"/>
</dbReference>
<dbReference type="Gene3D" id="3.30.1370.10">
    <property type="entry name" value="K Homology domain, type 1"/>
    <property type="match status" value="2"/>
</dbReference>
<gene>
    <name evidence="7" type="primary">LOC107598477</name>
</gene>
<dbReference type="GO" id="GO:0005634">
    <property type="term" value="C:nucleus"/>
    <property type="evidence" value="ECO:0007669"/>
    <property type="project" value="UniProtKB-SubCell"/>
</dbReference>
<dbReference type="InterPro" id="IPR036612">
    <property type="entry name" value="KH_dom_type_1_sf"/>
</dbReference>
<feature type="region of interest" description="Disordered" evidence="5">
    <location>
        <begin position="246"/>
        <end position="275"/>
    </location>
</feature>
<dbReference type="GO" id="GO:0006355">
    <property type="term" value="P:regulation of DNA-templated transcription"/>
    <property type="evidence" value="ECO:0007669"/>
    <property type="project" value="InterPro"/>
</dbReference>
<evidence type="ECO:0000256" key="2">
    <source>
        <dbReference type="ARBA" id="ARBA00022737"/>
    </source>
</evidence>
<keyword evidence="4" id="KW-0694">RNA-binding</keyword>
<proteinExistence type="predicted"/>
<dbReference type="CDD" id="cd22479">
    <property type="entry name" value="KH-I_FUBP2_rpt1"/>
    <property type="match status" value="1"/>
</dbReference>
<organism evidence="7 8">
    <name type="scientific">Sinocyclocheilus grahami</name>
    <name type="common">Dianchi golden-line fish</name>
    <name type="synonym">Barbus grahami</name>
    <dbReference type="NCBI Taxonomy" id="75366"/>
    <lineage>
        <taxon>Eukaryota</taxon>
        <taxon>Metazoa</taxon>
        <taxon>Chordata</taxon>
        <taxon>Craniata</taxon>
        <taxon>Vertebrata</taxon>
        <taxon>Euteleostomi</taxon>
        <taxon>Actinopterygii</taxon>
        <taxon>Neopterygii</taxon>
        <taxon>Teleostei</taxon>
        <taxon>Ostariophysi</taxon>
        <taxon>Cypriniformes</taxon>
        <taxon>Cyprinidae</taxon>
        <taxon>Cyprininae</taxon>
        <taxon>Sinocyclocheilus</taxon>
    </lineage>
</organism>
<evidence type="ECO:0000259" key="6">
    <source>
        <dbReference type="SMART" id="SM00322"/>
    </source>
</evidence>
<keyword evidence="3" id="KW-0539">Nucleus</keyword>
<dbReference type="InterPro" id="IPR004088">
    <property type="entry name" value="KH_dom_type_1"/>
</dbReference>
<keyword evidence="2" id="KW-0677">Repeat</keyword>
<evidence type="ECO:0000313" key="7">
    <source>
        <dbReference type="Ensembl" id="ENSSGRP00000048546.1"/>
    </source>
</evidence>
<keyword evidence="8" id="KW-1185">Reference proteome</keyword>
<dbReference type="InterPro" id="IPR047369">
    <property type="entry name" value="KH-I_FUBP2_rpt2"/>
</dbReference>
<dbReference type="Pfam" id="PF09005">
    <property type="entry name" value="FUBP_C"/>
    <property type="match status" value="1"/>
</dbReference>
<dbReference type="FunFam" id="3.30.1370.10:FF:000010">
    <property type="entry name" value="far upstream element-binding protein 1 isoform X1"/>
    <property type="match status" value="1"/>
</dbReference>
<dbReference type="Proteomes" id="UP000472262">
    <property type="component" value="Unassembled WGS sequence"/>
</dbReference>
<reference evidence="7" key="2">
    <citation type="submission" date="2025-09" db="UniProtKB">
        <authorList>
            <consortium name="Ensembl"/>
        </authorList>
    </citation>
    <scope>IDENTIFICATION</scope>
</reference>
<accession>A0A672NDA5</accession>
<dbReference type="GO" id="GO:0003723">
    <property type="term" value="F:RNA binding"/>
    <property type="evidence" value="ECO:0007669"/>
    <property type="project" value="UniProtKB-UniRule"/>
</dbReference>
<dbReference type="SMART" id="SM00322">
    <property type="entry name" value="KH"/>
    <property type="match status" value="2"/>
</dbReference>
<feature type="region of interest" description="Disordered" evidence="5">
    <location>
        <begin position="334"/>
        <end position="356"/>
    </location>
</feature>
<feature type="compositionally biased region" description="Low complexity" evidence="5">
    <location>
        <begin position="334"/>
        <end position="349"/>
    </location>
</feature>
<evidence type="ECO:0000256" key="5">
    <source>
        <dbReference type="SAM" id="MobiDB-lite"/>
    </source>
</evidence>
<evidence type="ECO:0000256" key="3">
    <source>
        <dbReference type="ARBA" id="ARBA00023242"/>
    </source>
</evidence>
<name>A0A672NDA5_SINGR</name>